<dbReference type="GeneID" id="4908900"/>
<comment type="similarity">
    <text evidence="2 14">Belongs to the ALAD family.</text>
</comment>
<dbReference type="PANTHER" id="PTHR11458">
    <property type="entry name" value="DELTA-AMINOLEVULINIC ACID DEHYDRATASE"/>
    <property type="match status" value="1"/>
</dbReference>
<proteinExistence type="evidence at protein level"/>
<dbReference type="EC" id="4.2.1.24" evidence="3 13"/>
<feature type="binding site" evidence="12">
    <location>
        <position position="242"/>
    </location>
    <ligand>
        <name>Mg(2+)</name>
        <dbReference type="ChEBI" id="CHEBI:18420"/>
    </ligand>
</feature>
<keyword evidence="12" id="KW-0460">Magnesium</keyword>
<feature type="binding site" evidence="17">
    <location>
        <position position="125"/>
    </location>
    <ligand>
        <name>Zn(2+)</name>
        <dbReference type="ChEBI" id="CHEBI:29105"/>
        <label>1</label>
    </ligand>
</feature>
<feature type="active site" description="Schiff-base intermediate with substrate" evidence="9">
    <location>
        <position position="204"/>
    </location>
</feature>
<sequence length="338" mass="37676">MRVQFPTTRPRRLRASKIIRDAVAETQIDAGDFIYPLFVKPGGEREPIGPMPGIYRWPVGRELINHVEEALSLGINKFILFGVLPDELKNPEGTGGYDPEGVVPRAIRLIKEIFGDRVLVFADVCLCEYTDHGHCGVVKEKRDRWYVDNDETIKLYAKEAVVYAEAGADFVAPSGMMDGQVREIRRALDAHGFEEVGIMAYSAKYASAFYGPFRVAAASAPKFGDRRTYQMDPRNAYEALKEVAMDLEEGADIVMVKPALAYLDVIRLVKQHFPWVPLAAYNVSGEYSLVKAAATAGYVDERTITLEILTAIKRAGADLILTYHALEAAKWIKEGLPF</sequence>
<organism evidence="15 16">
    <name type="scientific">Pyrobaculum calidifontis (strain DSM 21063 / JCM 11548 / VA1)</name>
    <dbReference type="NCBI Taxonomy" id="410359"/>
    <lineage>
        <taxon>Archaea</taxon>
        <taxon>Thermoproteota</taxon>
        <taxon>Thermoprotei</taxon>
        <taxon>Thermoproteales</taxon>
        <taxon>Thermoproteaceae</taxon>
        <taxon>Pyrobaculum</taxon>
    </lineage>
</organism>
<evidence type="ECO:0000256" key="12">
    <source>
        <dbReference type="PIRSR" id="PIRSR001415-5"/>
    </source>
</evidence>
<comment type="subunit">
    <text evidence="13">Homooctamer.</text>
</comment>
<evidence type="ECO:0000313" key="15">
    <source>
        <dbReference type="EMBL" id="ABO09126.1"/>
    </source>
</evidence>
<evidence type="ECO:0000256" key="13">
    <source>
        <dbReference type="RuleBase" id="RU000515"/>
    </source>
</evidence>
<dbReference type="SMR" id="A3MWV9"/>
<feature type="binding site" evidence="10">
    <location>
        <position position="284"/>
    </location>
    <ligand>
        <name>5-aminolevulinate</name>
        <dbReference type="ChEBI" id="CHEBI:356416"/>
        <label>2</label>
    </ligand>
</feature>
<dbReference type="FunFam" id="3.20.20.70:FF:000019">
    <property type="entry name" value="Delta-aminolevulinic acid dehydratase"/>
    <property type="match status" value="1"/>
</dbReference>
<evidence type="ECO:0000256" key="2">
    <source>
        <dbReference type="ARBA" id="ARBA00008055"/>
    </source>
</evidence>
<feature type="binding site" evidence="17">
    <location>
        <position position="127"/>
    </location>
    <ligand>
        <name>Zn(2+)</name>
        <dbReference type="ChEBI" id="CHEBI:29105"/>
        <label>1</label>
    </ligand>
</feature>
<feature type="binding site" evidence="10">
    <location>
        <position position="214"/>
    </location>
    <ligand>
        <name>5-aminolevulinate</name>
        <dbReference type="ChEBI" id="CHEBI:356416"/>
        <label>1</label>
    </ligand>
</feature>
<evidence type="ECO:0000256" key="7">
    <source>
        <dbReference type="ARBA" id="ARBA00023244"/>
    </source>
</evidence>
<dbReference type="PDB" id="5LZL">
    <property type="method" value="X-ray"/>
    <property type="resolution" value="3.47 A"/>
    <property type="chains" value="A/B/C/D/E/F/G/H/I/J/K/L=1-338"/>
</dbReference>
<dbReference type="RefSeq" id="WP_011850385.1">
    <property type="nucleotide sequence ID" value="NC_009073.1"/>
</dbReference>
<feature type="binding site" evidence="17">
    <location>
        <position position="178"/>
    </location>
    <ligand>
        <name>Zn(2+)</name>
        <dbReference type="ChEBI" id="CHEBI:29105"/>
        <label>2</label>
    </ligand>
</feature>
<feature type="binding site" evidence="10">
    <location>
        <position position="226"/>
    </location>
    <ligand>
        <name>5-aminolevulinate</name>
        <dbReference type="ChEBI" id="CHEBI:356416"/>
        <label>1</label>
    </ligand>
</feature>
<dbReference type="PDBsum" id="5LZL"/>
<keyword evidence="16" id="KW-1185">Reference proteome</keyword>
<feature type="binding site" evidence="17">
    <location>
        <position position="135"/>
    </location>
    <ligand>
        <name>Zn(2+)</name>
        <dbReference type="ChEBI" id="CHEBI:29105"/>
        <label>1</label>
    </ligand>
</feature>
<dbReference type="Gene3D" id="3.20.20.70">
    <property type="entry name" value="Aldolase class I"/>
    <property type="match status" value="1"/>
</dbReference>
<evidence type="ECO:0000256" key="4">
    <source>
        <dbReference type="ARBA" id="ARBA00020771"/>
    </source>
</evidence>
<dbReference type="EMBL" id="CP000561">
    <property type="protein sequence ID" value="ABO09126.1"/>
    <property type="molecule type" value="Genomic_DNA"/>
</dbReference>
<feature type="active site" description="Schiff-base intermediate with substrate" evidence="9">
    <location>
        <position position="257"/>
    </location>
</feature>
<feature type="binding site" evidence="10">
    <location>
        <position position="323"/>
    </location>
    <ligand>
        <name>5-aminolevulinate</name>
        <dbReference type="ChEBI" id="CHEBI:356416"/>
        <label>2</label>
    </ligand>
</feature>
<accession>A3MWV9</accession>
<evidence type="ECO:0000256" key="11">
    <source>
        <dbReference type="PIRSR" id="PIRSR001415-3"/>
    </source>
</evidence>
<keyword evidence="11 17" id="KW-0479">Metal-binding</keyword>
<evidence type="ECO:0000256" key="10">
    <source>
        <dbReference type="PIRSR" id="PIRSR001415-2"/>
    </source>
</evidence>
<dbReference type="UniPathway" id="UPA00251">
    <property type="reaction ID" value="UER00318"/>
</dbReference>
<protein>
    <recommendedName>
        <fullName evidence="4 13">Delta-aminolevulinic acid dehydratase</fullName>
        <ecNumber evidence="3 13">4.2.1.24</ecNumber>
    </recommendedName>
</protein>
<evidence type="ECO:0000256" key="3">
    <source>
        <dbReference type="ARBA" id="ARBA00012053"/>
    </source>
</evidence>
<dbReference type="KEGG" id="pcl:Pcal_1709"/>
<name>A3MWV9_PYRCJ</name>
<dbReference type="STRING" id="410359.Pcal_1709"/>
<dbReference type="InterPro" id="IPR013785">
    <property type="entry name" value="Aldolase_TIM"/>
</dbReference>
<keyword evidence="5" id="KW-0350">Heme biosynthesis</keyword>
<keyword evidence="17" id="KW-0002">3D-structure</keyword>
<evidence type="ECO:0000256" key="8">
    <source>
        <dbReference type="ARBA" id="ARBA00047651"/>
    </source>
</evidence>
<evidence type="ECO:0000256" key="9">
    <source>
        <dbReference type="PIRSR" id="PIRSR001415-1"/>
    </source>
</evidence>
<feature type="binding site" evidence="11">
    <location>
        <position position="127"/>
    </location>
    <ligand>
        <name>Zn(2+)</name>
        <dbReference type="ChEBI" id="CHEBI:29105"/>
        <note>catalytic</note>
    </ligand>
</feature>
<dbReference type="AlphaFoldDB" id="A3MWV9"/>
<keyword evidence="7 13" id="KW-0627">Porphyrin biosynthesis</keyword>
<dbReference type="PROSITE" id="PS00169">
    <property type="entry name" value="D_ALA_DEHYDRATASE"/>
    <property type="match status" value="1"/>
</dbReference>
<dbReference type="BRENDA" id="4.2.1.24">
    <property type="organism ID" value="7282"/>
</dbReference>
<comment type="pathway">
    <text evidence="1">Porphyrin-containing compound metabolism; protoporphyrin-IX biosynthesis; coproporphyrinogen-III from 5-aminolevulinate: step 1/4.</text>
</comment>
<evidence type="ECO:0007829" key="17">
    <source>
        <dbReference type="PDB" id="5LZL"/>
    </source>
</evidence>
<comment type="catalytic activity">
    <reaction evidence="8 13">
        <text>2 5-aminolevulinate = porphobilinogen + 2 H2O + H(+)</text>
        <dbReference type="Rhea" id="RHEA:24064"/>
        <dbReference type="ChEBI" id="CHEBI:15377"/>
        <dbReference type="ChEBI" id="CHEBI:15378"/>
        <dbReference type="ChEBI" id="CHEBI:58126"/>
        <dbReference type="ChEBI" id="CHEBI:356416"/>
        <dbReference type="EC" id="4.2.1.24"/>
    </reaction>
</comment>
<evidence type="ECO:0000256" key="1">
    <source>
        <dbReference type="ARBA" id="ARBA00004694"/>
    </source>
</evidence>
<dbReference type="OrthoDB" id="8493at2157"/>
<dbReference type="GO" id="GO:0005829">
    <property type="term" value="C:cytosol"/>
    <property type="evidence" value="ECO:0007669"/>
    <property type="project" value="TreeGrafter"/>
</dbReference>
<dbReference type="Proteomes" id="UP000001431">
    <property type="component" value="Chromosome"/>
</dbReference>
<dbReference type="InterPro" id="IPR030656">
    <property type="entry name" value="ALAD_AS"/>
</dbReference>
<feature type="binding site" evidence="11">
    <location>
        <position position="125"/>
    </location>
    <ligand>
        <name>Zn(2+)</name>
        <dbReference type="ChEBI" id="CHEBI:29105"/>
        <note>catalytic</note>
    </ligand>
</feature>
<dbReference type="InterPro" id="IPR001731">
    <property type="entry name" value="ALAD"/>
</dbReference>
<dbReference type="GO" id="GO:0006782">
    <property type="term" value="P:protoporphyrinogen IX biosynthetic process"/>
    <property type="evidence" value="ECO:0007669"/>
    <property type="project" value="UniProtKB-UniPathway"/>
</dbReference>
<dbReference type="PRINTS" id="PR00144">
    <property type="entry name" value="DALDHYDRTASE"/>
</dbReference>
<reference evidence="15" key="1">
    <citation type="submission" date="2007-02" db="EMBL/GenBank/DDBJ databases">
        <title>Complete sequence of Pyrobaculum calidifontis JCM 11548.</title>
        <authorList>
            <consortium name="US DOE Joint Genome Institute"/>
            <person name="Copeland A."/>
            <person name="Lucas S."/>
            <person name="Lapidus A."/>
            <person name="Barry K."/>
            <person name="Glavina del Rio T."/>
            <person name="Dalin E."/>
            <person name="Tice H."/>
            <person name="Pitluck S."/>
            <person name="Chain P."/>
            <person name="Malfatti S."/>
            <person name="Shin M."/>
            <person name="Vergez L."/>
            <person name="Schmutz J."/>
            <person name="Larimer F."/>
            <person name="Land M."/>
            <person name="Hauser L."/>
            <person name="Kyrpides N."/>
            <person name="Mikhailova N."/>
            <person name="Cozen A.E."/>
            <person name="Fitz-Gibbon S.T."/>
            <person name="House C.H."/>
            <person name="Saltikov C."/>
            <person name="Lowe T.M."/>
            <person name="Richardson P."/>
        </authorList>
    </citation>
    <scope>NUCLEOTIDE SEQUENCE [LARGE SCALE GENOMIC DNA]</scope>
    <source>
        <strain evidence="15">JCM 11548</strain>
    </source>
</reference>
<evidence type="ECO:0000256" key="14">
    <source>
        <dbReference type="RuleBase" id="RU004161"/>
    </source>
</evidence>
<dbReference type="SMART" id="SM01004">
    <property type="entry name" value="ALAD"/>
    <property type="match status" value="1"/>
</dbReference>
<dbReference type="HOGENOM" id="CLU_035731_0_0_2"/>
<dbReference type="NCBIfam" id="NF006762">
    <property type="entry name" value="PRK09283.1"/>
    <property type="match status" value="1"/>
</dbReference>
<dbReference type="GO" id="GO:0008270">
    <property type="term" value="F:zinc ion binding"/>
    <property type="evidence" value="ECO:0007669"/>
    <property type="project" value="TreeGrafter"/>
</dbReference>
<dbReference type="GO" id="GO:0004655">
    <property type="term" value="F:porphobilinogen synthase activity"/>
    <property type="evidence" value="ECO:0007669"/>
    <property type="project" value="UniProtKB-EC"/>
</dbReference>
<evidence type="ECO:0000313" key="16">
    <source>
        <dbReference type="Proteomes" id="UP000001431"/>
    </source>
</evidence>
<dbReference type="Pfam" id="PF00490">
    <property type="entry name" value="ALAD"/>
    <property type="match status" value="1"/>
</dbReference>
<feature type="disulfide bond" evidence="17">
    <location>
        <begin position="125"/>
        <end position="135"/>
    </location>
</feature>
<evidence type="ECO:0000256" key="5">
    <source>
        <dbReference type="ARBA" id="ARBA00023133"/>
    </source>
</evidence>
<reference evidence="17" key="2">
    <citation type="journal article" date="2017" name="Acta Crystallogr. D Struct. Biol.">
        <title>Structural studies of substrate and product complexes of 5-aminolaevulinic acid dehydratase from humans, Escherichia coli and the hyperthermophile Pyrobaculum calidifontis.</title>
        <authorList>
            <person name="Mills-Davies N."/>
            <person name="Butler D."/>
            <person name="Norton E."/>
            <person name="Thompson D."/>
            <person name="Sarwar M."/>
            <person name="Guo J."/>
            <person name="Gill R."/>
            <person name="Azim N."/>
            <person name="Coker A."/>
            <person name="Wood S.P."/>
            <person name="Erskine P.T."/>
            <person name="Coates L."/>
            <person name="Cooper J.B."/>
            <person name="Rashid N."/>
            <person name="Akhtar M."/>
            <person name="Shoolingin-Jordan P.M."/>
        </authorList>
    </citation>
    <scope>X-RAY CRYSTALLOGRAPHY (3.47 ANGSTROMS) IN COMPLEX WITH ZN(2+)</scope>
    <scope>DISULFIDE BONDS</scope>
</reference>
<gene>
    <name evidence="15" type="ordered locus">Pcal_1709</name>
</gene>
<keyword evidence="6 13" id="KW-0456">Lyase</keyword>
<dbReference type="CDD" id="cd00384">
    <property type="entry name" value="ALAD_PBGS"/>
    <property type="match status" value="1"/>
</dbReference>
<dbReference type="eggNOG" id="arCOG04300">
    <property type="taxonomic scope" value="Archaea"/>
</dbReference>
<feature type="binding site" evidence="17">
    <location>
        <position position="242"/>
    </location>
    <ligand>
        <name>Zn(2+)</name>
        <dbReference type="ChEBI" id="CHEBI:29105"/>
        <label>2</label>
    </ligand>
</feature>
<dbReference type="SUPFAM" id="SSF51569">
    <property type="entry name" value="Aldolase"/>
    <property type="match status" value="1"/>
</dbReference>
<dbReference type="PIRSF" id="PIRSF001415">
    <property type="entry name" value="Porphbilin_synth"/>
    <property type="match status" value="1"/>
</dbReference>
<feature type="binding site" evidence="11">
    <location>
        <position position="135"/>
    </location>
    <ligand>
        <name>Zn(2+)</name>
        <dbReference type="ChEBI" id="CHEBI:29105"/>
        <note>catalytic</note>
    </ligand>
</feature>
<dbReference type="PANTHER" id="PTHR11458:SF0">
    <property type="entry name" value="DELTA-AMINOLEVULINIC ACID DEHYDRATASE"/>
    <property type="match status" value="1"/>
</dbReference>
<evidence type="ECO:0000256" key="6">
    <source>
        <dbReference type="ARBA" id="ARBA00023239"/>
    </source>
</evidence>
<keyword evidence="11 17" id="KW-0862">Zinc</keyword>
<feature type="binding site" evidence="17">
    <location>
        <position position="246"/>
    </location>
    <ligand>
        <name>Zn(2+)</name>
        <dbReference type="ChEBI" id="CHEBI:29105"/>
        <label>2</label>
    </ligand>
</feature>